<comment type="caution">
    <text evidence="3">The sequence shown here is derived from an EMBL/GenBank/DDBJ whole genome shotgun (WGS) entry which is preliminary data.</text>
</comment>
<sequence length="549" mass="60357">MNWTEGYFTGLDYTHGYYREMNPAMLRLTCIAAGIQPPPVKDPVYLELGFGQGVSINVHAAASGGAFWGTDFNPSHAAHAATLADASGADLCLFDDSFAEFAARDDLPIFDFIVLHGVWSWISERNRSLICDIVRNNLRVGGLVCLSYNCQPGWAAQMPVRHLMAQHMRYAGSEIGGAAGQIDGALRYVQKVAASGAAYFTENPVLEQFVRGLQSQNRNYLGHEYLNQDWNITTFADVAASLSEAKLSFAAAARLLDHIDEFSMDLPTRQLIADIEHPLLKQTVRDYVVNQKFRMDIFVKGPRQLVGIEARTVWNQERFTLTVPKELTKLEHSTPVGDLELDEHIYGPLIEALAARRYVAKTISELCEFPGMGGFDVRKILSALLMLTGLGYVQPARIPTDLDRKRCDALNQHLCQRALATGDISVLASPVLGGGKHAPQDHQMVILARLAGMTTPTDQALYLNAVFEANGGDLMREGKRVQMGDEAIAQFKGLAEKFEREGHAPLLAALEILPARDVSRPHREKPTAMIGQRPNPAGYVSVNPGRASS</sequence>
<evidence type="ECO:0000259" key="2">
    <source>
        <dbReference type="Pfam" id="PF10119"/>
    </source>
</evidence>
<dbReference type="SUPFAM" id="SSF53335">
    <property type="entry name" value="S-adenosyl-L-methionine-dependent methyltransferases"/>
    <property type="match status" value="1"/>
</dbReference>
<dbReference type="AlphaFoldDB" id="A0A7W9F1A5"/>
<evidence type="ECO:0000256" key="1">
    <source>
        <dbReference type="SAM" id="MobiDB-lite"/>
    </source>
</evidence>
<accession>A0A7W9F1A5</accession>
<keyword evidence="4" id="KW-1185">Reference proteome</keyword>
<dbReference type="EMBL" id="JACIJR010000003">
    <property type="protein sequence ID" value="MBB5729046.1"/>
    <property type="molecule type" value="Genomic_DNA"/>
</dbReference>
<dbReference type="Pfam" id="PF10119">
    <property type="entry name" value="MethyTransf_Reg"/>
    <property type="match status" value="1"/>
</dbReference>
<dbReference type="RefSeq" id="WP_157176798.1">
    <property type="nucleotide sequence ID" value="NZ_BMJP01000002.1"/>
</dbReference>
<dbReference type="InterPro" id="IPR018773">
    <property type="entry name" value="MeTrfase_reg_dom_prd"/>
</dbReference>
<dbReference type="InterPro" id="IPR029063">
    <property type="entry name" value="SAM-dependent_MTases_sf"/>
</dbReference>
<dbReference type="Gene3D" id="3.40.50.150">
    <property type="entry name" value="Vaccinia Virus protein VP39"/>
    <property type="match status" value="1"/>
</dbReference>
<dbReference type="Proteomes" id="UP000546701">
    <property type="component" value="Unassembled WGS sequence"/>
</dbReference>
<reference evidence="3 4" key="1">
    <citation type="submission" date="2020-08" db="EMBL/GenBank/DDBJ databases">
        <title>Genomic Encyclopedia of Type Strains, Phase IV (KMG-IV): sequencing the most valuable type-strain genomes for metagenomic binning, comparative biology and taxonomic classification.</title>
        <authorList>
            <person name="Goeker M."/>
        </authorList>
    </citation>
    <scope>NUCLEOTIDE SEQUENCE [LARGE SCALE GENOMIC DNA]</scope>
    <source>
        <strain evidence="3 4">DSM 103336</strain>
    </source>
</reference>
<feature type="domain" description="Methyltransferase regulatory" evidence="2">
    <location>
        <begin position="217"/>
        <end position="300"/>
    </location>
</feature>
<name>A0A7W9F1A5_9SPHN</name>
<evidence type="ECO:0000313" key="3">
    <source>
        <dbReference type="EMBL" id="MBB5729046.1"/>
    </source>
</evidence>
<organism evidence="3 4">
    <name type="scientific">Sphingomonas prati</name>
    <dbReference type="NCBI Taxonomy" id="1843237"/>
    <lineage>
        <taxon>Bacteria</taxon>
        <taxon>Pseudomonadati</taxon>
        <taxon>Pseudomonadota</taxon>
        <taxon>Alphaproteobacteria</taxon>
        <taxon>Sphingomonadales</taxon>
        <taxon>Sphingomonadaceae</taxon>
        <taxon>Sphingomonas</taxon>
    </lineage>
</organism>
<evidence type="ECO:0000313" key="4">
    <source>
        <dbReference type="Proteomes" id="UP000546701"/>
    </source>
</evidence>
<dbReference type="OrthoDB" id="5298787at2"/>
<proteinExistence type="predicted"/>
<gene>
    <name evidence="3" type="ORF">FHS99_001524</name>
</gene>
<feature type="region of interest" description="Disordered" evidence="1">
    <location>
        <begin position="525"/>
        <end position="549"/>
    </location>
</feature>
<protein>
    <recommendedName>
        <fullName evidence="2">Methyltransferase regulatory domain-containing protein</fullName>
    </recommendedName>
</protein>